<feature type="transmembrane region" description="Helical" evidence="1">
    <location>
        <begin position="442"/>
        <end position="464"/>
    </location>
</feature>
<keyword evidence="1" id="KW-0472">Membrane</keyword>
<dbReference type="EC" id="2.4.-.-" evidence="2"/>
<evidence type="ECO:0000313" key="2">
    <source>
        <dbReference type="EMBL" id="MFC6045647.1"/>
    </source>
</evidence>
<keyword evidence="2" id="KW-0328">Glycosyltransferase</keyword>
<dbReference type="InterPro" id="IPR050834">
    <property type="entry name" value="Glycosyltransf_2"/>
</dbReference>
<keyword evidence="1" id="KW-1133">Transmembrane helix</keyword>
<dbReference type="InterPro" id="IPR029044">
    <property type="entry name" value="Nucleotide-diphossugar_trans"/>
</dbReference>
<dbReference type="SUPFAM" id="SSF53448">
    <property type="entry name" value="Nucleotide-diphospho-sugar transferases"/>
    <property type="match status" value="1"/>
</dbReference>
<reference evidence="3" key="1">
    <citation type="journal article" date="2019" name="Int. J. Syst. Evol. Microbiol.">
        <title>The Global Catalogue of Microorganisms (GCM) 10K type strain sequencing project: providing services to taxonomists for standard genome sequencing and annotation.</title>
        <authorList>
            <consortium name="The Broad Institute Genomics Platform"/>
            <consortium name="The Broad Institute Genome Sequencing Center for Infectious Disease"/>
            <person name="Wu L."/>
            <person name="Ma J."/>
        </authorList>
    </citation>
    <scope>NUCLEOTIDE SEQUENCE [LARGE SCALE GENOMIC DNA]</scope>
    <source>
        <strain evidence="3">CCUG 54522</strain>
    </source>
</reference>
<dbReference type="Proteomes" id="UP001596135">
    <property type="component" value="Unassembled WGS sequence"/>
</dbReference>
<sequence>MVPSVAALLVSHDGERWLPAVIDGLRAQRAPLTTVVGVDTGSKDRSADLVERAFGDVLRAPGSTSFPAAVGLGLERLRERGDAPEWIWILHDDANPDPGALAALLAAAAEDPDADVLGPKLREWPSLKRLLELGVTISGTGRRETGLERGEYDQGQHDDVRRVLAVNTAGMLVRRTVLESLGGFDPQLPIFGNDIDFGWRAAAAGHTTLVVPQAIVFHVEAAHRGARRTPLTGRHTHYQERRAALYTLLANAPGRKLPWLVVRLFFGTLLRMVGFLVVRSVGEALDDLAALLSLYAHPGEVRSARQARREQPRADLDRARPLLSPWWVPYRHGLDFLGDLVAAATNQAQDVAERRRAAAAERAPASYAPRVPVDDEDMIAADTGILARFLTNPVALLTALVVVVALVAARTAFGSIAGGGLSPVPAGAGDWWRLQVETWHPLGTGTAVPAPAYVLPMALLATLLGGSPSAAVSLVFVVAVPFSLWGAWRFLRVVGRLVVFTGASRWVLLWGAATWALVPVVCGAWGDGRVGLVVVAATLPWLAHAALGFADPAADRRWRAAWRVGLLLTLGSAFAPVLWVLAAVLGLVVVAAAALVVRGAVRDRSVWGPPAAAIGLVPLLLSPWWIPAIQRSAAEGLLLDTGRLPTPTADTLDLMSGRLDGLGAPWWLGLVVAALALLALLPRATRIPVLVCWVVALVTSVLAALLGALSFSLAATTAGAGVGVLVVVLQGALVVAAAIGAVGLGTEQVPWRRVVAGALVVVAAVVPLGGFAWWLGSDPAIADGIDTDIPVYMVQSSEEGPEHGILVIRGTVEDGLTYTIRRGDGITLGEDEVINLTTEDKDFSTGVQALVSRPTTELVDALGEHGIEYVVLPSPADGDVAAVLDATTGLVQASAEDRSTRAWQVDRPLDASGLEGPVSWLRILLLVVQGAGAVVVAVLCLPTTNTRRSTP</sequence>
<feature type="transmembrane region" description="Helical" evidence="1">
    <location>
        <begin position="570"/>
        <end position="597"/>
    </location>
</feature>
<keyword evidence="2" id="KW-0808">Transferase</keyword>
<dbReference type="PANTHER" id="PTHR43685">
    <property type="entry name" value="GLYCOSYLTRANSFERASE"/>
    <property type="match status" value="1"/>
</dbReference>
<dbReference type="RefSeq" id="WP_379159229.1">
    <property type="nucleotide sequence ID" value="NZ_JBHSRJ010000009.1"/>
</dbReference>
<dbReference type="PANTHER" id="PTHR43685:SF3">
    <property type="entry name" value="SLR2126 PROTEIN"/>
    <property type="match status" value="1"/>
</dbReference>
<feature type="transmembrane region" description="Helical" evidence="1">
    <location>
        <begin position="497"/>
        <end position="518"/>
    </location>
</feature>
<feature type="transmembrane region" description="Helical" evidence="1">
    <location>
        <begin position="471"/>
        <end position="491"/>
    </location>
</feature>
<keyword evidence="3" id="KW-1185">Reference proteome</keyword>
<gene>
    <name evidence="2" type="ORF">ACFPYL_21360</name>
</gene>
<evidence type="ECO:0000256" key="1">
    <source>
        <dbReference type="SAM" id="Phobius"/>
    </source>
</evidence>
<feature type="transmembrane region" description="Helical" evidence="1">
    <location>
        <begin position="606"/>
        <end position="626"/>
    </location>
</feature>
<feature type="transmembrane region" description="Helical" evidence="1">
    <location>
        <begin position="754"/>
        <end position="775"/>
    </location>
</feature>
<comment type="caution">
    <text evidence="2">The sequence shown here is derived from an EMBL/GenBank/DDBJ whole genome shotgun (WGS) entry which is preliminary data.</text>
</comment>
<evidence type="ECO:0000313" key="3">
    <source>
        <dbReference type="Proteomes" id="UP001596135"/>
    </source>
</evidence>
<dbReference type="EMBL" id="JBHSRJ010000009">
    <property type="protein sequence ID" value="MFC6045647.1"/>
    <property type="molecule type" value="Genomic_DNA"/>
</dbReference>
<protein>
    <submittedName>
        <fullName evidence="2">Glycosyltransferase</fullName>
        <ecNumber evidence="2">2.4.-.-</ecNumber>
    </submittedName>
</protein>
<feature type="transmembrane region" description="Helical" evidence="1">
    <location>
        <begin position="920"/>
        <end position="941"/>
    </location>
</feature>
<feature type="transmembrane region" description="Helical" evidence="1">
    <location>
        <begin position="720"/>
        <end position="742"/>
    </location>
</feature>
<dbReference type="Gene3D" id="3.90.550.10">
    <property type="entry name" value="Spore Coat Polysaccharide Biosynthesis Protein SpsA, Chain A"/>
    <property type="match status" value="1"/>
</dbReference>
<dbReference type="GO" id="GO:0016757">
    <property type="term" value="F:glycosyltransferase activity"/>
    <property type="evidence" value="ECO:0007669"/>
    <property type="project" value="UniProtKB-KW"/>
</dbReference>
<feature type="transmembrane region" description="Helical" evidence="1">
    <location>
        <begin position="689"/>
        <end position="714"/>
    </location>
</feature>
<keyword evidence="1" id="KW-0812">Transmembrane</keyword>
<proteinExistence type="predicted"/>
<feature type="transmembrane region" description="Helical" evidence="1">
    <location>
        <begin position="394"/>
        <end position="422"/>
    </location>
</feature>
<organism evidence="2 3">
    <name type="scientific">Nocardioides hankookensis</name>
    <dbReference type="NCBI Taxonomy" id="443157"/>
    <lineage>
        <taxon>Bacteria</taxon>
        <taxon>Bacillati</taxon>
        <taxon>Actinomycetota</taxon>
        <taxon>Actinomycetes</taxon>
        <taxon>Propionibacteriales</taxon>
        <taxon>Nocardioidaceae</taxon>
        <taxon>Nocardioides</taxon>
    </lineage>
</organism>
<feature type="transmembrane region" description="Helical" evidence="1">
    <location>
        <begin position="530"/>
        <end position="550"/>
    </location>
</feature>
<dbReference type="Pfam" id="PF13641">
    <property type="entry name" value="Glyco_tranf_2_3"/>
    <property type="match status" value="1"/>
</dbReference>
<name>A0ABW1LR40_9ACTN</name>
<feature type="transmembrane region" description="Helical" evidence="1">
    <location>
        <begin position="664"/>
        <end position="682"/>
    </location>
</feature>
<accession>A0ABW1LR40</accession>